<sequence length="92" mass="9875">MQQESAEKIAIDTLAWLAADPDLFGVFLGATGASVADVRAQAGNPQFLAGVLDFVMMDDAWVIRCCDAQDMRYETLAQARAALPGGDLPNWT</sequence>
<proteinExistence type="predicted"/>
<comment type="caution">
    <text evidence="1">The sequence shown here is derived from an EMBL/GenBank/DDBJ whole genome shotgun (WGS) entry which is preliminary data.</text>
</comment>
<dbReference type="OrthoDB" id="7356934at2"/>
<protein>
    <submittedName>
        <fullName evidence="1">DUF3572 family protein</fullName>
    </submittedName>
</protein>
<dbReference type="AlphaFoldDB" id="A0A3L9Y3Q1"/>
<name>A0A3L9Y3Q1_9RHOB</name>
<evidence type="ECO:0000313" key="1">
    <source>
        <dbReference type="EMBL" id="RMA43042.1"/>
    </source>
</evidence>
<organism evidence="1 2">
    <name type="scientific">Rhodophyticola porphyridii</name>
    <dbReference type="NCBI Taxonomy" id="1852017"/>
    <lineage>
        <taxon>Bacteria</taxon>
        <taxon>Pseudomonadati</taxon>
        <taxon>Pseudomonadota</taxon>
        <taxon>Alphaproteobacteria</taxon>
        <taxon>Rhodobacterales</taxon>
        <taxon>Roseobacteraceae</taxon>
        <taxon>Rhodophyticola</taxon>
    </lineage>
</organism>
<dbReference type="RefSeq" id="WP_121896978.1">
    <property type="nucleotide sequence ID" value="NZ_RCNT01000002.1"/>
</dbReference>
<dbReference type="InterPro" id="IPR021955">
    <property type="entry name" value="DUF3572"/>
</dbReference>
<dbReference type="Pfam" id="PF12096">
    <property type="entry name" value="DUF3572"/>
    <property type="match status" value="1"/>
</dbReference>
<accession>A0A3L9Y3Q1</accession>
<dbReference type="Proteomes" id="UP000281343">
    <property type="component" value="Unassembled WGS sequence"/>
</dbReference>
<evidence type="ECO:0000313" key="2">
    <source>
        <dbReference type="Proteomes" id="UP000281343"/>
    </source>
</evidence>
<reference evidence="1 2" key="1">
    <citation type="submission" date="2018-10" db="EMBL/GenBank/DDBJ databases">
        <authorList>
            <person name="Jung H.S."/>
            <person name="Jeon C.O."/>
        </authorList>
    </citation>
    <scope>NUCLEOTIDE SEQUENCE [LARGE SCALE GENOMIC DNA]</scope>
    <source>
        <strain evidence="1 2">MA-7-27</strain>
    </source>
</reference>
<gene>
    <name evidence="1" type="ORF">D9R08_05235</name>
</gene>
<dbReference type="EMBL" id="RCNT01000002">
    <property type="protein sequence ID" value="RMA43042.1"/>
    <property type="molecule type" value="Genomic_DNA"/>
</dbReference>
<keyword evidence="2" id="KW-1185">Reference proteome</keyword>